<sequence length="68" mass="7771">MLWTAADIGDTSKYQMPKRICNKTQSTRLLKSSIAADATAKPKKRVILFPMDRAPSEDEERRPIFNMT</sequence>
<reference evidence="1" key="1">
    <citation type="journal article" date="2023" name="G3 (Bethesda)">
        <title>Whole genome assembly and annotation of the endangered Caribbean coral Acropora cervicornis.</title>
        <authorList>
            <person name="Selwyn J.D."/>
            <person name="Vollmer S.V."/>
        </authorList>
    </citation>
    <scope>NUCLEOTIDE SEQUENCE</scope>
    <source>
        <strain evidence="1">K2</strain>
    </source>
</reference>
<keyword evidence="2" id="KW-1185">Reference proteome</keyword>
<comment type="caution">
    <text evidence="1">The sequence shown here is derived from an EMBL/GenBank/DDBJ whole genome shotgun (WGS) entry which is preliminary data.</text>
</comment>
<protein>
    <submittedName>
        <fullName evidence="1">Uncharacterized protein</fullName>
    </submittedName>
</protein>
<evidence type="ECO:0000313" key="1">
    <source>
        <dbReference type="EMBL" id="KAK2553884.1"/>
    </source>
</evidence>
<reference evidence="1" key="2">
    <citation type="journal article" date="2023" name="Science">
        <title>Genomic signatures of disease resistance in endangered staghorn corals.</title>
        <authorList>
            <person name="Vollmer S.V."/>
            <person name="Selwyn J.D."/>
            <person name="Despard B.A."/>
            <person name="Roesel C.L."/>
        </authorList>
    </citation>
    <scope>NUCLEOTIDE SEQUENCE</scope>
    <source>
        <strain evidence="1">K2</strain>
    </source>
</reference>
<dbReference type="Proteomes" id="UP001249851">
    <property type="component" value="Unassembled WGS sequence"/>
</dbReference>
<organism evidence="1 2">
    <name type="scientific">Acropora cervicornis</name>
    <name type="common">Staghorn coral</name>
    <dbReference type="NCBI Taxonomy" id="6130"/>
    <lineage>
        <taxon>Eukaryota</taxon>
        <taxon>Metazoa</taxon>
        <taxon>Cnidaria</taxon>
        <taxon>Anthozoa</taxon>
        <taxon>Hexacorallia</taxon>
        <taxon>Scleractinia</taxon>
        <taxon>Astrocoeniina</taxon>
        <taxon>Acroporidae</taxon>
        <taxon>Acropora</taxon>
    </lineage>
</organism>
<accession>A0AAD9Q3J8</accession>
<evidence type="ECO:0000313" key="2">
    <source>
        <dbReference type="Proteomes" id="UP001249851"/>
    </source>
</evidence>
<dbReference type="AlphaFoldDB" id="A0AAD9Q3J8"/>
<dbReference type="EMBL" id="JARQWQ010000073">
    <property type="protein sequence ID" value="KAK2553884.1"/>
    <property type="molecule type" value="Genomic_DNA"/>
</dbReference>
<name>A0AAD9Q3J8_ACRCE</name>
<proteinExistence type="predicted"/>
<gene>
    <name evidence="1" type="ORF">P5673_024575</name>
</gene>